<organism evidence="1 2">
    <name type="scientific">Brevundimonas subvibrioides</name>
    <dbReference type="NCBI Taxonomy" id="74313"/>
    <lineage>
        <taxon>Bacteria</taxon>
        <taxon>Pseudomonadati</taxon>
        <taxon>Pseudomonadota</taxon>
        <taxon>Alphaproteobacteria</taxon>
        <taxon>Caulobacterales</taxon>
        <taxon>Caulobacteraceae</taxon>
        <taxon>Brevundimonas</taxon>
    </lineage>
</organism>
<comment type="caution">
    <text evidence="1">The sequence shown here is derived from an EMBL/GenBank/DDBJ whole genome shotgun (WGS) entry which is preliminary data.</text>
</comment>
<evidence type="ECO:0000313" key="2">
    <source>
        <dbReference type="Proteomes" id="UP000216147"/>
    </source>
</evidence>
<gene>
    <name evidence="1" type="ORF">B7Y86_03005</name>
</gene>
<accession>A0A258HLZ6</accession>
<evidence type="ECO:0000313" key="1">
    <source>
        <dbReference type="EMBL" id="OYX58000.1"/>
    </source>
</evidence>
<protein>
    <submittedName>
        <fullName evidence="1">Uncharacterized protein</fullName>
    </submittedName>
</protein>
<sequence length="143" mass="15774">MDKFELLSTFCESAISRPVESRPVVIPWGDQSRLLWPEAQYFAPWRDVAYASASESAADDAIQDRVRLRRWKRVSPEAGRVLGSRLTQALAVIQVNEMAGERAGTTFPSGLDDKALTEALLIYWCYAMELPLAESGGAPAGRA</sequence>
<reference evidence="1 2" key="1">
    <citation type="submission" date="2017-03" db="EMBL/GenBank/DDBJ databases">
        <title>Lifting the veil on microbial sulfur biogeochemistry in mining wastewaters.</title>
        <authorList>
            <person name="Kantor R.S."/>
            <person name="Colenbrander Nelson T."/>
            <person name="Marshall S."/>
            <person name="Bennett D."/>
            <person name="Apte S."/>
            <person name="Camacho D."/>
            <person name="Thomas B.C."/>
            <person name="Warren L.A."/>
            <person name="Banfield J.F."/>
        </authorList>
    </citation>
    <scope>NUCLEOTIDE SEQUENCE [LARGE SCALE GENOMIC DNA]</scope>
    <source>
        <strain evidence="1">32-68-21</strain>
    </source>
</reference>
<proteinExistence type="predicted"/>
<dbReference type="AlphaFoldDB" id="A0A258HLZ6"/>
<dbReference type="Proteomes" id="UP000216147">
    <property type="component" value="Unassembled WGS sequence"/>
</dbReference>
<name>A0A258HLZ6_9CAUL</name>
<dbReference type="EMBL" id="NCEQ01000003">
    <property type="protein sequence ID" value="OYX58000.1"/>
    <property type="molecule type" value="Genomic_DNA"/>
</dbReference>